<evidence type="ECO:0000313" key="4">
    <source>
        <dbReference type="Proteomes" id="UP000473325"/>
    </source>
</evidence>
<dbReference type="InterPro" id="IPR011576">
    <property type="entry name" value="Pyridox_Oxase_N"/>
</dbReference>
<evidence type="ECO:0000259" key="2">
    <source>
        <dbReference type="Pfam" id="PF01243"/>
    </source>
</evidence>
<accession>A0A6L7F1U8</accession>
<gene>
    <name evidence="3" type="ORF">GRQ65_13435</name>
</gene>
<dbReference type="InterPro" id="IPR012349">
    <property type="entry name" value="Split_barrel_FMN-bd"/>
</dbReference>
<dbReference type="Pfam" id="PF01243">
    <property type="entry name" value="PNPOx_N"/>
    <property type="match status" value="1"/>
</dbReference>
<protein>
    <submittedName>
        <fullName evidence="3">TIGR03618 family F420-dependent PPOX class oxidoreductase</fullName>
    </submittedName>
</protein>
<evidence type="ECO:0000313" key="3">
    <source>
        <dbReference type="EMBL" id="MXG90552.1"/>
    </source>
</evidence>
<keyword evidence="4" id="KW-1185">Reference proteome</keyword>
<name>A0A6L7F1U8_9ACTN</name>
<dbReference type="GO" id="GO:0005829">
    <property type="term" value="C:cytosol"/>
    <property type="evidence" value="ECO:0007669"/>
    <property type="project" value="TreeGrafter"/>
</dbReference>
<proteinExistence type="predicted"/>
<feature type="domain" description="Pyridoxamine 5'-phosphate oxidase N-terminal" evidence="2">
    <location>
        <begin position="4"/>
        <end position="128"/>
    </location>
</feature>
<reference evidence="3 4" key="1">
    <citation type="submission" date="2019-12" db="EMBL/GenBank/DDBJ databases">
        <authorList>
            <person name="Kun Z."/>
        </authorList>
    </citation>
    <scope>NUCLEOTIDE SEQUENCE [LARGE SCALE GENOMIC DNA]</scope>
    <source>
        <strain evidence="3 4">YIM 123512</strain>
    </source>
</reference>
<dbReference type="GO" id="GO:0070967">
    <property type="term" value="F:coenzyme F420 binding"/>
    <property type="evidence" value="ECO:0007669"/>
    <property type="project" value="TreeGrafter"/>
</dbReference>
<organism evidence="3 4">
    <name type="scientific">Nocardioides flavescens</name>
    <dbReference type="NCBI Taxonomy" id="2691959"/>
    <lineage>
        <taxon>Bacteria</taxon>
        <taxon>Bacillati</taxon>
        <taxon>Actinomycetota</taxon>
        <taxon>Actinomycetes</taxon>
        <taxon>Propionibacteriales</taxon>
        <taxon>Nocardioidaceae</taxon>
        <taxon>Nocardioides</taxon>
    </lineage>
</organism>
<evidence type="ECO:0000256" key="1">
    <source>
        <dbReference type="ARBA" id="ARBA00023002"/>
    </source>
</evidence>
<dbReference type="GO" id="GO:0016627">
    <property type="term" value="F:oxidoreductase activity, acting on the CH-CH group of donors"/>
    <property type="evidence" value="ECO:0007669"/>
    <property type="project" value="TreeGrafter"/>
</dbReference>
<dbReference type="Proteomes" id="UP000473325">
    <property type="component" value="Unassembled WGS sequence"/>
</dbReference>
<dbReference type="InterPro" id="IPR052019">
    <property type="entry name" value="F420H2_bilvrd_red/Heme_oxyg"/>
</dbReference>
<dbReference type="AlphaFoldDB" id="A0A6L7F1U8"/>
<comment type="caution">
    <text evidence="3">The sequence shown here is derived from an EMBL/GenBank/DDBJ whole genome shotgun (WGS) entry which is preliminary data.</text>
</comment>
<dbReference type="InterPro" id="IPR019920">
    <property type="entry name" value="F420-binding_dom_put"/>
</dbReference>
<dbReference type="NCBIfam" id="TIGR03618">
    <property type="entry name" value="Rv1155_F420"/>
    <property type="match status" value="1"/>
</dbReference>
<dbReference type="Gene3D" id="2.30.110.10">
    <property type="entry name" value="Electron Transport, Fmn-binding Protein, Chain A"/>
    <property type="match status" value="1"/>
</dbReference>
<dbReference type="EMBL" id="WUEK01000008">
    <property type="protein sequence ID" value="MXG90552.1"/>
    <property type="molecule type" value="Genomic_DNA"/>
</dbReference>
<sequence>MTDLPPALVEVLRERALCFVTTLMPDGSPQVTETWADTDGEHVVINTVTTHQKTRNVARDPRVAVAIADPQAPARYWAVRGRVVGTTTDGAREHIDALSQRYLGRPYPGFGGGASDRVVLTVAADTVHSPQG</sequence>
<keyword evidence="1" id="KW-0560">Oxidoreductase</keyword>
<dbReference type="SUPFAM" id="SSF50475">
    <property type="entry name" value="FMN-binding split barrel"/>
    <property type="match status" value="1"/>
</dbReference>
<dbReference type="RefSeq" id="WP_160878496.1">
    <property type="nucleotide sequence ID" value="NZ_WUEK01000008.1"/>
</dbReference>
<dbReference type="PANTHER" id="PTHR35176">
    <property type="entry name" value="HEME OXYGENASE HI_0854-RELATED"/>
    <property type="match status" value="1"/>
</dbReference>
<dbReference type="PANTHER" id="PTHR35176:SF6">
    <property type="entry name" value="HEME OXYGENASE HI_0854-RELATED"/>
    <property type="match status" value="1"/>
</dbReference>